<feature type="region of interest" description="Disordered" evidence="9">
    <location>
        <begin position="93"/>
        <end position="117"/>
    </location>
</feature>
<keyword evidence="2" id="KW-0723">Serine/threonine-protein kinase</keyword>
<protein>
    <recommendedName>
        <fullName evidence="1">non-specific serine/threonine protein kinase</fullName>
        <ecNumber evidence="1">2.7.11.1</ecNumber>
    </recommendedName>
</protein>
<dbReference type="Proteomes" id="UP000775872">
    <property type="component" value="Unassembled WGS sequence"/>
</dbReference>
<dbReference type="EMBL" id="CABFOC020000052">
    <property type="protein sequence ID" value="CAH0054784.1"/>
    <property type="molecule type" value="Genomic_DNA"/>
</dbReference>
<proteinExistence type="predicted"/>
<evidence type="ECO:0000256" key="3">
    <source>
        <dbReference type="ARBA" id="ARBA00022679"/>
    </source>
</evidence>
<accession>A0A9N9ZFS3</accession>
<keyword evidence="5" id="KW-0418">Kinase</keyword>
<evidence type="ECO:0000256" key="1">
    <source>
        <dbReference type="ARBA" id="ARBA00012513"/>
    </source>
</evidence>
<gene>
    <name evidence="11" type="ORF">CSOL1703_00016341</name>
</gene>
<dbReference type="AlphaFoldDB" id="A0A9N9ZFS3"/>
<dbReference type="GO" id="GO:0004674">
    <property type="term" value="F:protein serine/threonine kinase activity"/>
    <property type="evidence" value="ECO:0007669"/>
    <property type="project" value="UniProtKB-KW"/>
</dbReference>
<evidence type="ECO:0000256" key="4">
    <source>
        <dbReference type="ARBA" id="ARBA00022741"/>
    </source>
</evidence>
<dbReference type="EC" id="2.7.11.1" evidence="1"/>
<dbReference type="InterPro" id="IPR011009">
    <property type="entry name" value="Kinase-like_dom_sf"/>
</dbReference>
<evidence type="ECO:0000259" key="10">
    <source>
        <dbReference type="PROSITE" id="PS50011"/>
    </source>
</evidence>
<dbReference type="GO" id="GO:0005524">
    <property type="term" value="F:ATP binding"/>
    <property type="evidence" value="ECO:0007669"/>
    <property type="project" value="UniProtKB-KW"/>
</dbReference>
<feature type="domain" description="Protein kinase" evidence="10">
    <location>
        <begin position="1"/>
        <end position="162"/>
    </location>
</feature>
<dbReference type="PANTHER" id="PTHR47634:SF9">
    <property type="entry name" value="PROTEIN KINASE DOMAIN-CONTAINING PROTEIN-RELATED"/>
    <property type="match status" value="1"/>
</dbReference>
<keyword evidence="4" id="KW-0547">Nucleotide-binding</keyword>
<evidence type="ECO:0000256" key="2">
    <source>
        <dbReference type="ARBA" id="ARBA00022527"/>
    </source>
</evidence>
<sequence>MDFDLSVLTKPGRLHFGAIQAEIYRAPEVILDSGYTFSADIWSLGVLLWDLLERKRLFDPHTPEKPDEYDDAVHLAQITSLLSYPPGSLVSSGRRSSRFYDDNNPEIPKGSQPLSRNVSFEGSINQIKGEEKSRFISFVKRMIKWKPEERSTAKELLGDPWLYEDFPQD</sequence>
<dbReference type="InterPro" id="IPR000719">
    <property type="entry name" value="Prot_kinase_dom"/>
</dbReference>
<evidence type="ECO:0000313" key="11">
    <source>
        <dbReference type="EMBL" id="CAH0054784.1"/>
    </source>
</evidence>
<feature type="non-terminal residue" evidence="11">
    <location>
        <position position="1"/>
    </location>
</feature>
<dbReference type="OrthoDB" id="5979581at2759"/>
<dbReference type="GO" id="GO:0050684">
    <property type="term" value="P:regulation of mRNA processing"/>
    <property type="evidence" value="ECO:0007669"/>
    <property type="project" value="TreeGrafter"/>
</dbReference>
<evidence type="ECO:0000256" key="8">
    <source>
        <dbReference type="ARBA" id="ARBA00048679"/>
    </source>
</evidence>
<keyword evidence="6" id="KW-0067">ATP-binding</keyword>
<comment type="catalytic activity">
    <reaction evidence="7">
        <text>L-threonyl-[protein] + ATP = O-phospho-L-threonyl-[protein] + ADP + H(+)</text>
        <dbReference type="Rhea" id="RHEA:46608"/>
        <dbReference type="Rhea" id="RHEA-COMP:11060"/>
        <dbReference type="Rhea" id="RHEA-COMP:11605"/>
        <dbReference type="ChEBI" id="CHEBI:15378"/>
        <dbReference type="ChEBI" id="CHEBI:30013"/>
        <dbReference type="ChEBI" id="CHEBI:30616"/>
        <dbReference type="ChEBI" id="CHEBI:61977"/>
        <dbReference type="ChEBI" id="CHEBI:456216"/>
        <dbReference type="EC" id="2.7.11.1"/>
    </reaction>
</comment>
<name>A0A9N9ZFS3_9HYPO</name>
<evidence type="ECO:0000313" key="12">
    <source>
        <dbReference type="Proteomes" id="UP000775872"/>
    </source>
</evidence>
<evidence type="ECO:0000256" key="7">
    <source>
        <dbReference type="ARBA" id="ARBA00047899"/>
    </source>
</evidence>
<dbReference type="PROSITE" id="PS50011">
    <property type="entry name" value="PROTEIN_KINASE_DOM"/>
    <property type="match status" value="1"/>
</dbReference>
<evidence type="ECO:0000256" key="6">
    <source>
        <dbReference type="ARBA" id="ARBA00022840"/>
    </source>
</evidence>
<dbReference type="Gene3D" id="1.10.510.10">
    <property type="entry name" value="Transferase(Phosphotransferase) domain 1"/>
    <property type="match status" value="1"/>
</dbReference>
<evidence type="ECO:0000256" key="9">
    <source>
        <dbReference type="SAM" id="MobiDB-lite"/>
    </source>
</evidence>
<dbReference type="SUPFAM" id="SSF56112">
    <property type="entry name" value="Protein kinase-like (PK-like)"/>
    <property type="match status" value="1"/>
</dbReference>
<organism evidence="11 12">
    <name type="scientific">Clonostachys solani</name>
    <dbReference type="NCBI Taxonomy" id="160281"/>
    <lineage>
        <taxon>Eukaryota</taxon>
        <taxon>Fungi</taxon>
        <taxon>Dikarya</taxon>
        <taxon>Ascomycota</taxon>
        <taxon>Pezizomycotina</taxon>
        <taxon>Sordariomycetes</taxon>
        <taxon>Hypocreomycetidae</taxon>
        <taxon>Hypocreales</taxon>
        <taxon>Bionectriaceae</taxon>
        <taxon>Clonostachys</taxon>
    </lineage>
</organism>
<evidence type="ECO:0000256" key="5">
    <source>
        <dbReference type="ARBA" id="ARBA00022777"/>
    </source>
</evidence>
<dbReference type="PANTHER" id="PTHR47634">
    <property type="entry name" value="PROTEIN KINASE DOMAIN-CONTAINING PROTEIN-RELATED"/>
    <property type="match status" value="1"/>
</dbReference>
<dbReference type="GO" id="GO:0000245">
    <property type="term" value="P:spliceosomal complex assembly"/>
    <property type="evidence" value="ECO:0007669"/>
    <property type="project" value="TreeGrafter"/>
</dbReference>
<keyword evidence="12" id="KW-1185">Reference proteome</keyword>
<reference evidence="11" key="1">
    <citation type="submission" date="2021-10" db="EMBL/GenBank/DDBJ databases">
        <authorList>
            <person name="Piombo E."/>
        </authorList>
    </citation>
    <scope>NUCLEOTIDE SEQUENCE</scope>
</reference>
<dbReference type="Pfam" id="PF00069">
    <property type="entry name" value="Pkinase"/>
    <property type="match status" value="1"/>
</dbReference>
<keyword evidence="3" id="KW-0808">Transferase</keyword>
<dbReference type="InterPro" id="IPR051334">
    <property type="entry name" value="SRPK"/>
</dbReference>
<comment type="catalytic activity">
    <reaction evidence="8">
        <text>L-seryl-[protein] + ATP = O-phospho-L-seryl-[protein] + ADP + H(+)</text>
        <dbReference type="Rhea" id="RHEA:17989"/>
        <dbReference type="Rhea" id="RHEA-COMP:9863"/>
        <dbReference type="Rhea" id="RHEA-COMP:11604"/>
        <dbReference type="ChEBI" id="CHEBI:15378"/>
        <dbReference type="ChEBI" id="CHEBI:29999"/>
        <dbReference type="ChEBI" id="CHEBI:30616"/>
        <dbReference type="ChEBI" id="CHEBI:83421"/>
        <dbReference type="ChEBI" id="CHEBI:456216"/>
        <dbReference type="EC" id="2.7.11.1"/>
    </reaction>
</comment>
<comment type="caution">
    <text evidence="11">The sequence shown here is derived from an EMBL/GenBank/DDBJ whole genome shotgun (WGS) entry which is preliminary data.</text>
</comment>